<dbReference type="InterPro" id="IPR036625">
    <property type="entry name" value="E3-bd_dom_sf"/>
</dbReference>
<accession>A0A9D2EBC9</accession>
<evidence type="ECO:0000259" key="2">
    <source>
        <dbReference type="Pfam" id="PF11774"/>
    </source>
</evidence>
<dbReference type="GO" id="GO:0003677">
    <property type="term" value="F:DNA binding"/>
    <property type="evidence" value="ECO:0007669"/>
    <property type="project" value="UniProtKB-KW"/>
</dbReference>
<feature type="domain" description="Lsr2 dimerization" evidence="2">
    <location>
        <begin position="1"/>
        <end position="57"/>
    </location>
</feature>
<evidence type="ECO:0000313" key="5">
    <source>
        <dbReference type="Proteomes" id="UP000824037"/>
    </source>
</evidence>
<feature type="domain" description="Lsr2 DNA-binding" evidence="3">
    <location>
        <begin position="71"/>
        <end position="104"/>
    </location>
</feature>
<dbReference type="GO" id="GO:0016746">
    <property type="term" value="F:acyltransferase activity"/>
    <property type="evidence" value="ECO:0007669"/>
    <property type="project" value="InterPro"/>
</dbReference>
<reference evidence="4" key="1">
    <citation type="journal article" date="2021" name="PeerJ">
        <title>Extensive microbial diversity within the chicken gut microbiome revealed by metagenomics and culture.</title>
        <authorList>
            <person name="Gilroy R."/>
            <person name="Ravi A."/>
            <person name="Getino M."/>
            <person name="Pursley I."/>
            <person name="Horton D.L."/>
            <person name="Alikhan N.F."/>
            <person name="Baker D."/>
            <person name="Gharbi K."/>
            <person name="Hall N."/>
            <person name="Watson M."/>
            <person name="Adriaenssens E.M."/>
            <person name="Foster-Nyarko E."/>
            <person name="Jarju S."/>
            <person name="Secka A."/>
            <person name="Antonio M."/>
            <person name="Oren A."/>
            <person name="Chaudhuri R.R."/>
            <person name="La Ragione R."/>
            <person name="Hildebrand F."/>
            <person name="Pallen M.J."/>
        </authorList>
    </citation>
    <scope>NUCLEOTIDE SEQUENCE</scope>
    <source>
        <strain evidence="4">ChiGjej4B4-7305</strain>
    </source>
</reference>
<dbReference type="AlphaFoldDB" id="A0A9D2EBC9"/>
<dbReference type="Pfam" id="PF23359">
    <property type="entry name" value="Lsr2_DNA-bd"/>
    <property type="match status" value="1"/>
</dbReference>
<dbReference type="Gene3D" id="4.10.320.10">
    <property type="entry name" value="E3-binding domain"/>
    <property type="match status" value="1"/>
</dbReference>
<name>A0A9D2EBC9_9MICO</name>
<evidence type="ECO:0000256" key="1">
    <source>
        <dbReference type="ARBA" id="ARBA00023125"/>
    </source>
</evidence>
<sequence>MATKTVVDLSDDLDGTPAQHTVRFALEDSVYEIDLNSANRDKLVAAMAPFAAAGRRVNAAGTGATGAATPVDARAVREWARVNDIEVPARGRIPDRVVEQYRAAGN</sequence>
<dbReference type="EMBL" id="DXBY01000015">
    <property type="protein sequence ID" value="HIZ34278.1"/>
    <property type="molecule type" value="Genomic_DNA"/>
</dbReference>
<dbReference type="InterPro" id="IPR024412">
    <property type="entry name" value="Lsr2_dim_dom"/>
</dbReference>
<dbReference type="Gene3D" id="3.30.60.230">
    <property type="entry name" value="Lsr2, dimerization domain"/>
    <property type="match status" value="1"/>
</dbReference>
<protein>
    <submittedName>
        <fullName evidence="4">Lsr2 family protein</fullName>
    </submittedName>
</protein>
<dbReference type="InterPro" id="IPR055370">
    <property type="entry name" value="Lsr2_DNA-bd"/>
</dbReference>
<reference evidence="4" key="2">
    <citation type="submission" date="2021-04" db="EMBL/GenBank/DDBJ databases">
        <authorList>
            <person name="Gilroy R."/>
        </authorList>
    </citation>
    <scope>NUCLEOTIDE SEQUENCE</scope>
    <source>
        <strain evidence="4">ChiGjej4B4-7305</strain>
    </source>
</reference>
<evidence type="ECO:0000259" key="3">
    <source>
        <dbReference type="Pfam" id="PF23359"/>
    </source>
</evidence>
<comment type="caution">
    <text evidence="4">The sequence shown here is derived from an EMBL/GenBank/DDBJ whole genome shotgun (WGS) entry which is preliminary data.</text>
</comment>
<dbReference type="InterPro" id="IPR042261">
    <property type="entry name" value="Lsr2-like_dimerization"/>
</dbReference>
<proteinExistence type="predicted"/>
<evidence type="ECO:0000313" key="4">
    <source>
        <dbReference type="EMBL" id="HIZ34278.1"/>
    </source>
</evidence>
<dbReference type="Proteomes" id="UP000824037">
    <property type="component" value="Unassembled WGS sequence"/>
</dbReference>
<dbReference type="Pfam" id="PF11774">
    <property type="entry name" value="Lsr2"/>
    <property type="match status" value="1"/>
</dbReference>
<keyword evidence="1" id="KW-0238">DNA-binding</keyword>
<organism evidence="4 5">
    <name type="scientific">Candidatus Ruania gallistercoris</name>
    <dbReference type="NCBI Taxonomy" id="2838746"/>
    <lineage>
        <taxon>Bacteria</taxon>
        <taxon>Bacillati</taxon>
        <taxon>Actinomycetota</taxon>
        <taxon>Actinomycetes</taxon>
        <taxon>Micrococcales</taxon>
        <taxon>Ruaniaceae</taxon>
        <taxon>Ruania</taxon>
    </lineage>
</organism>
<gene>
    <name evidence="4" type="ORF">H9815_00755</name>
</gene>